<protein>
    <recommendedName>
        <fullName evidence="1">Deoxyribonuclease NucA/NucB domain-containing protein</fullName>
    </recommendedName>
</protein>
<dbReference type="EMBL" id="JAAGBB010000022">
    <property type="protein sequence ID" value="MBR0666304.1"/>
    <property type="molecule type" value="Genomic_DNA"/>
</dbReference>
<keyword evidence="3" id="KW-1185">Reference proteome</keyword>
<organism evidence="2 3">
    <name type="scientific">Plastoroseomonas hellenica</name>
    <dbReference type="NCBI Taxonomy" id="2687306"/>
    <lineage>
        <taxon>Bacteria</taxon>
        <taxon>Pseudomonadati</taxon>
        <taxon>Pseudomonadota</taxon>
        <taxon>Alphaproteobacteria</taxon>
        <taxon>Acetobacterales</taxon>
        <taxon>Acetobacteraceae</taxon>
        <taxon>Plastoroseomonas</taxon>
    </lineage>
</organism>
<evidence type="ECO:0000313" key="2">
    <source>
        <dbReference type="EMBL" id="MBR0666304.1"/>
    </source>
</evidence>
<accession>A0ABS5F179</accession>
<evidence type="ECO:0000313" key="3">
    <source>
        <dbReference type="Proteomes" id="UP001196870"/>
    </source>
</evidence>
<comment type="caution">
    <text evidence="2">The sequence shown here is derived from an EMBL/GenBank/DDBJ whole genome shotgun (WGS) entry which is preliminary data.</text>
</comment>
<proteinExistence type="predicted"/>
<dbReference type="RefSeq" id="WP_211853979.1">
    <property type="nucleotide sequence ID" value="NZ_JAAGBB010000022.1"/>
</dbReference>
<sequence length="236" mass="25937">MTDGIALLGRPALSAMTVEAIEHRLLRGLATEAIIARAGAALVRPNLLKFVPYAGWAFTIGTTLYAAYEAYNEVQVDWAKMESEVYDSGDLAVFLRGFTEVRRSFVVSDAGRIARDNQWKYILIPSEIMPMIAQVDAVGMEIYGDILQWDPDGAGSRRSSAMRGRSGAGDIKLLDGTSVRGSWEEYPFAVTQVPGRTGAHVDRVPLRENWIQGGFIRAAAMAQGFQRGMTIRCFIV</sequence>
<gene>
    <name evidence="2" type="ORF">GXW71_18225</name>
</gene>
<name>A0ABS5F179_9PROT</name>
<feature type="domain" description="Deoxyribonuclease NucA/NucB" evidence="1">
    <location>
        <begin position="170"/>
        <end position="228"/>
    </location>
</feature>
<dbReference type="InterPro" id="IPR029476">
    <property type="entry name" value="DNase_NucA_NucB"/>
</dbReference>
<evidence type="ECO:0000259" key="1">
    <source>
        <dbReference type="Pfam" id="PF14040"/>
    </source>
</evidence>
<reference evidence="3" key="1">
    <citation type="journal article" date="2021" name="Syst. Appl. Microbiol.">
        <title>Roseomonas hellenica sp. nov., isolated from roots of wild-growing Alkanna tinctoria.</title>
        <authorList>
            <person name="Rat A."/>
            <person name="Naranjo H.D."/>
            <person name="Lebbe L."/>
            <person name="Cnockaert M."/>
            <person name="Krigas N."/>
            <person name="Grigoriadou K."/>
            <person name="Maloupa E."/>
            <person name="Willems A."/>
        </authorList>
    </citation>
    <scope>NUCLEOTIDE SEQUENCE [LARGE SCALE GENOMIC DNA]</scope>
    <source>
        <strain evidence="3">LMG 31523</strain>
    </source>
</reference>
<dbReference type="Proteomes" id="UP001196870">
    <property type="component" value="Unassembled WGS sequence"/>
</dbReference>
<dbReference type="Pfam" id="PF14040">
    <property type="entry name" value="DNase_NucA_NucB"/>
    <property type="match status" value="1"/>
</dbReference>